<comment type="subcellular location">
    <subcellularLocation>
        <location evidence="1">Endomembrane system</location>
        <topology evidence="1">Peripheral membrane protein</topology>
    </subcellularLocation>
    <subcellularLocation>
        <location evidence="2">Golgi apparatus</location>
    </subcellularLocation>
</comment>
<dbReference type="PROSITE" id="PS50180">
    <property type="entry name" value="GAE"/>
    <property type="match status" value="1"/>
</dbReference>
<evidence type="ECO:0000256" key="1">
    <source>
        <dbReference type="ARBA" id="ARBA00004184"/>
    </source>
</evidence>
<reference evidence="7 8" key="1">
    <citation type="submission" date="2021-06" db="EMBL/GenBank/DDBJ databases">
        <authorList>
            <person name="Palmer J.M."/>
        </authorList>
    </citation>
    <scope>NUCLEOTIDE SEQUENCE [LARGE SCALE GENOMIC DNA]</scope>
    <source>
        <strain evidence="7 8">GA_2019</strain>
        <tissue evidence="7">Muscle</tissue>
    </source>
</reference>
<dbReference type="InterPro" id="IPR013041">
    <property type="entry name" value="Clathrin_app_Ig-like_sf"/>
</dbReference>
<keyword evidence="3" id="KW-0813">Transport</keyword>
<keyword evidence="4" id="KW-0653">Protein transport</keyword>
<evidence type="ECO:0000256" key="5">
    <source>
        <dbReference type="ARBA" id="ARBA00023034"/>
    </source>
</evidence>
<evidence type="ECO:0000256" key="2">
    <source>
        <dbReference type="ARBA" id="ARBA00004555"/>
    </source>
</evidence>
<dbReference type="InterPro" id="IPR008153">
    <property type="entry name" value="GAE_dom"/>
</dbReference>
<dbReference type="EMBL" id="JAHRIO010080080">
    <property type="protein sequence ID" value="MEQ2183946.1"/>
    <property type="molecule type" value="Genomic_DNA"/>
</dbReference>
<name>A0ABV0PKF5_9TELE</name>
<dbReference type="Proteomes" id="UP001476798">
    <property type="component" value="Unassembled WGS sequence"/>
</dbReference>
<proteinExistence type="predicted"/>
<feature type="domain" description="GAE" evidence="6">
    <location>
        <begin position="40"/>
        <end position="158"/>
    </location>
</feature>
<protein>
    <recommendedName>
        <fullName evidence="6">GAE domain-containing protein</fullName>
    </recommendedName>
</protein>
<evidence type="ECO:0000259" key="6">
    <source>
        <dbReference type="PROSITE" id="PS50180"/>
    </source>
</evidence>
<dbReference type="Pfam" id="PF02883">
    <property type="entry name" value="Alpha_adaptinC2"/>
    <property type="match status" value="1"/>
</dbReference>
<organism evidence="7 8">
    <name type="scientific">Goodea atripinnis</name>
    <dbReference type="NCBI Taxonomy" id="208336"/>
    <lineage>
        <taxon>Eukaryota</taxon>
        <taxon>Metazoa</taxon>
        <taxon>Chordata</taxon>
        <taxon>Craniata</taxon>
        <taxon>Vertebrata</taxon>
        <taxon>Euteleostomi</taxon>
        <taxon>Actinopterygii</taxon>
        <taxon>Neopterygii</taxon>
        <taxon>Teleostei</taxon>
        <taxon>Neoteleostei</taxon>
        <taxon>Acanthomorphata</taxon>
        <taxon>Ovalentaria</taxon>
        <taxon>Atherinomorphae</taxon>
        <taxon>Cyprinodontiformes</taxon>
        <taxon>Goodeidae</taxon>
        <taxon>Goodea</taxon>
    </lineage>
</organism>
<sequence>MVPVIQTTMPTKPASAGGELLDLLGDLSLTGMKLTLKHCFSIPSMTAYNKNGLKIDFTFERANPNPNIAVITIHATNSTEAEMTDFVFQAAVPKRSDQSGYGLAAPTQDEISSLCGNLPAVFRGRSCLLRPLTGGTYMAMEEEDNSAAVPATNIRADIKKEGDAGDNGASIDRQPDTVVHQAGLSRTAGRGSRSGSGAHSATGIRVLKAGHNGGALGDSDRTERWLQGNICPVACCCGSLKHGKVHDFKRILATLCNACHYK</sequence>
<gene>
    <name evidence="7" type="ORF">GOODEAATRI_003113</name>
</gene>
<evidence type="ECO:0000313" key="8">
    <source>
        <dbReference type="Proteomes" id="UP001476798"/>
    </source>
</evidence>
<keyword evidence="8" id="KW-1185">Reference proteome</keyword>
<dbReference type="SUPFAM" id="SSF49348">
    <property type="entry name" value="Clathrin adaptor appendage domain"/>
    <property type="match status" value="1"/>
</dbReference>
<dbReference type="Gene3D" id="2.60.40.1230">
    <property type="match status" value="1"/>
</dbReference>
<evidence type="ECO:0000313" key="7">
    <source>
        <dbReference type="EMBL" id="MEQ2183946.1"/>
    </source>
</evidence>
<dbReference type="SMART" id="SM00809">
    <property type="entry name" value="Alpha_adaptinC2"/>
    <property type="match status" value="1"/>
</dbReference>
<comment type="caution">
    <text evidence="7">The sequence shown here is derived from an EMBL/GenBank/DDBJ whole genome shotgun (WGS) entry which is preliminary data.</text>
</comment>
<evidence type="ECO:0000256" key="3">
    <source>
        <dbReference type="ARBA" id="ARBA00022448"/>
    </source>
</evidence>
<accession>A0ABV0PKF5</accession>
<evidence type="ECO:0000256" key="4">
    <source>
        <dbReference type="ARBA" id="ARBA00022927"/>
    </source>
</evidence>
<keyword evidence="5" id="KW-0333">Golgi apparatus</keyword>
<dbReference type="InterPro" id="IPR008152">
    <property type="entry name" value="Clathrin_a/b/g-adaptin_app_Ig"/>
</dbReference>